<dbReference type="AlphaFoldDB" id="A0A222FMY6"/>
<dbReference type="Gene3D" id="3.40.50.10110">
    <property type="entry name" value="DNA polymerase III subunit chi"/>
    <property type="match status" value="1"/>
</dbReference>
<dbReference type="InterPro" id="IPR036768">
    <property type="entry name" value="PolIII_chi_sf"/>
</dbReference>
<dbReference type="KEGG" id="bsan:CHH28_16195"/>
<dbReference type="GO" id="GO:0006260">
    <property type="term" value="P:DNA replication"/>
    <property type="evidence" value="ECO:0007669"/>
    <property type="project" value="InterPro"/>
</dbReference>
<name>A0A222FMY6_9GAMM</name>
<dbReference type="PANTHER" id="PTHR38767:SF1">
    <property type="entry name" value="DNA POLYMERASE III SUBUNIT CHI"/>
    <property type="match status" value="1"/>
</dbReference>
<dbReference type="Proteomes" id="UP000202440">
    <property type="component" value="Chromosome"/>
</dbReference>
<dbReference type="SUPFAM" id="SSF102400">
    <property type="entry name" value="DNA polymerase III chi subunit"/>
    <property type="match status" value="1"/>
</dbReference>
<dbReference type="Pfam" id="PF04364">
    <property type="entry name" value="DNA_pol3_chi"/>
    <property type="match status" value="1"/>
</dbReference>
<dbReference type="GO" id="GO:0032298">
    <property type="term" value="P:positive regulation of DNA-templated DNA replication initiation"/>
    <property type="evidence" value="ECO:0007669"/>
    <property type="project" value="TreeGrafter"/>
</dbReference>
<reference evidence="1 2" key="1">
    <citation type="submission" date="2017-07" db="EMBL/GenBank/DDBJ databases">
        <title>Annotated genome sequence of Bacterioplanes sanyensis isolated from Red Sea.</title>
        <authorList>
            <person name="Rehman Z.U."/>
        </authorList>
    </citation>
    <scope>NUCLEOTIDE SEQUENCE [LARGE SCALE GENOMIC DNA]</scope>
    <source>
        <strain evidence="1 2">NV9</strain>
    </source>
</reference>
<gene>
    <name evidence="1" type="ORF">CHH28_16195</name>
</gene>
<dbReference type="PANTHER" id="PTHR38767">
    <property type="entry name" value="DNA POLYMERASE III SUBUNIT CHI"/>
    <property type="match status" value="1"/>
</dbReference>
<dbReference type="InterPro" id="IPR007459">
    <property type="entry name" value="DNA_pol3_chi"/>
</dbReference>
<dbReference type="GO" id="GO:0003677">
    <property type="term" value="F:DNA binding"/>
    <property type="evidence" value="ECO:0007669"/>
    <property type="project" value="InterPro"/>
</dbReference>
<keyword evidence="2" id="KW-1185">Reference proteome</keyword>
<evidence type="ECO:0000313" key="2">
    <source>
        <dbReference type="Proteomes" id="UP000202440"/>
    </source>
</evidence>
<accession>A0A222FMY6</accession>
<protein>
    <submittedName>
        <fullName evidence="1">DNA polymerase III subunit chi</fullName>
    </submittedName>
</protein>
<organism evidence="1 2">
    <name type="scientific">Bacterioplanes sanyensis</name>
    <dbReference type="NCBI Taxonomy" id="1249553"/>
    <lineage>
        <taxon>Bacteria</taxon>
        <taxon>Pseudomonadati</taxon>
        <taxon>Pseudomonadota</taxon>
        <taxon>Gammaproteobacteria</taxon>
        <taxon>Oceanospirillales</taxon>
        <taxon>Oceanospirillaceae</taxon>
        <taxon>Bacterioplanes</taxon>
    </lineage>
</organism>
<dbReference type="GO" id="GO:0003887">
    <property type="term" value="F:DNA-directed DNA polymerase activity"/>
    <property type="evidence" value="ECO:0007669"/>
    <property type="project" value="InterPro"/>
</dbReference>
<proteinExistence type="predicted"/>
<evidence type="ECO:0000313" key="1">
    <source>
        <dbReference type="EMBL" id="ASP40119.1"/>
    </source>
</evidence>
<sequence>MLAYLPSQQRRQRGHIQAATDVLAARLSHHVASTLELVVCRFSRRPPVTRVNFYILGDTQESARLQFACRLIQQAVTRQKCDVLVQVDDEAQARALDELLWVFQPDAFVPHALLDPSGSIEEAPVHIGWHNDPGPHHQLLVNLSTQLPAFFARFERLSEVVVQQQDVLHYTREHYRHLRDRGYPITDHDMR</sequence>
<dbReference type="EMBL" id="CP022530">
    <property type="protein sequence ID" value="ASP40119.1"/>
    <property type="molecule type" value="Genomic_DNA"/>
</dbReference>